<keyword evidence="3" id="KW-0964">Secreted</keyword>
<dbReference type="Proteomes" id="UP001501682">
    <property type="component" value="Unassembled WGS sequence"/>
</dbReference>
<dbReference type="InterPro" id="IPR003235">
    <property type="entry name" value="Nem_insulin-like_b-type"/>
</dbReference>
<feature type="chain" id="PRO_5046574345" description="Gliding motility-associated C-terminal domain-containing protein" evidence="5">
    <location>
        <begin position="25"/>
        <end position="179"/>
    </location>
</feature>
<protein>
    <recommendedName>
        <fullName evidence="8">Gliding motility-associated C-terminal domain-containing protein</fullName>
    </recommendedName>
</protein>
<evidence type="ECO:0000256" key="2">
    <source>
        <dbReference type="ARBA" id="ARBA00009034"/>
    </source>
</evidence>
<organism evidence="6 7">
    <name type="scientific">Winogradskyella damuponensis</name>
    <dbReference type="NCBI Taxonomy" id="943939"/>
    <lineage>
        <taxon>Bacteria</taxon>
        <taxon>Pseudomonadati</taxon>
        <taxon>Bacteroidota</taxon>
        <taxon>Flavobacteriia</taxon>
        <taxon>Flavobacteriales</taxon>
        <taxon>Flavobacteriaceae</taxon>
        <taxon>Winogradskyella</taxon>
    </lineage>
</organism>
<feature type="signal peptide" evidence="5">
    <location>
        <begin position="1"/>
        <end position="24"/>
    </location>
</feature>
<evidence type="ECO:0000313" key="7">
    <source>
        <dbReference type="Proteomes" id="UP001501682"/>
    </source>
</evidence>
<dbReference type="RefSeq" id="WP_344713827.1">
    <property type="nucleotide sequence ID" value="NZ_BAABCB010000016.1"/>
</dbReference>
<dbReference type="Pfam" id="PF13585">
    <property type="entry name" value="CHU_C"/>
    <property type="match status" value="1"/>
</dbReference>
<dbReference type="PROSITE" id="PS51257">
    <property type="entry name" value="PROKAR_LIPOPROTEIN"/>
    <property type="match status" value="1"/>
</dbReference>
<sequence>MIKLKSLIKYIPFLLLTIVFTSCGDDDETQEEVDVFAGCCSEEPVYGANVNNLDESNGEIIVYNLFTPNNDAINDAFGIVNIENYDNHTVTIYDIDDNIVFESSNYVGFGNLFPDGEQGQFGSENYSDGTYKYKIVIENEDVFRKSGTFCLFGDFSALDEQNFSDCTIGSQFDPALTGN</sequence>
<accession>A0ABP8CT33</accession>
<evidence type="ECO:0000256" key="5">
    <source>
        <dbReference type="SAM" id="SignalP"/>
    </source>
</evidence>
<keyword evidence="5" id="KW-0732">Signal</keyword>
<proteinExistence type="inferred from homology"/>
<comment type="caution">
    <text evidence="6">The sequence shown here is derived from an EMBL/GenBank/DDBJ whole genome shotgun (WGS) entry which is preliminary data.</text>
</comment>
<evidence type="ECO:0008006" key="8">
    <source>
        <dbReference type="Google" id="ProtNLM"/>
    </source>
</evidence>
<keyword evidence="7" id="KW-1185">Reference proteome</keyword>
<keyword evidence="4" id="KW-1015">Disulfide bond</keyword>
<gene>
    <name evidence="6" type="ORF">GCM10022292_15980</name>
</gene>
<comment type="similarity">
    <text evidence="2">Belongs to the insulin family.</text>
</comment>
<reference evidence="7" key="1">
    <citation type="journal article" date="2019" name="Int. J. Syst. Evol. Microbiol.">
        <title>The Global Catalogue of Microorganisms (GCM) 10K type strain sequencing project: providing services to taxonomists for standard genome sequencing and annotation.</title>
        <authorList>
            <consortium name="The Broad Institute Genomics Platform"/>
            <consortium name="The Broad Institute Genome Sequencing Center for Infectious Disease"/>
            <person name="Wu L."/>
            <person name="Ma J."/>
        </authorList>
    </citation>
    <scope>NUCLEOTIDE SEQUENCE [LARGE SCALE GENOMIC DNA]</scope>
    <source>
        <strain evidence="7">JCM 17633</strain>
    </source>
</reference>
<evidence type="ECO:0000256" key="3">
    <source>
        <dbReference type="ARBA" id="ARBA00022525"/>
    </source>
</evidence>
<evidence type="ECO:0000256" key="4">
    <source>
        <dbReference type="ARBA" id="ARBA00023157"/>
    </source>
</evidence>
<evidence type="ECO:0000256" key="1">
    <source>
        <dbReference type="ARBA" id="ARBA00004613"/>
    </source>
</evidence>
<evidence type="ECO:0000313" key="6">
    <source>
        <dbReference type="EMBL" id="GAA4243004.1"/>
    </source>
</evidence>
<dbReference type="Pfam" id="PF03488">
    <property type="entry name" value="Ins_beta"/>
    <property type="match status" value="1"/>
</dbReference>
<name>A0ABP8CT33_9FLAO</name>
<dbReference type="EMBL" id="BAABCB010000016">
    <property type="protein sequence ID" value="GAA4243004.1"/>
    <property type="molecule type" value="Genomic_DNA"/>
</dbReference>
<comment type="subcellular location">
    <subcellularLocation>
        <location evidence="1">Secreted</location>
    </subcellularLocation>
</comment>